<evidence type="ECO:0000256" key="4">
    <source>
        <dbReference type="ARBA" id="ARBA00022989"/>
    </source>
</evidence>
<evidence type="ECO:0000256" key="3">
    <source>
        <dbReference type="ARBA" id="ARBA00022692"/>
    </source>
</evidence>
<proteinExistence type="predicted"/>
<feature type="transmembrane region" description="Helical" evidence="6">
    <location>
        <begin position="48"/>
        <end position="69"/>
    </location>
</feature>
<feature type="transmembrane region" description="Helical" evidence="6">
    <location>
        <begin position="369"/>
        <end position="393"/>
    </location>
</feature>
<keyword evidence="5 6" id="KW-0472">Membrane</keyword>
<keyword evidence="4 6" id="KW-1133">Transmembrane helix</keyword>
<evidence type="ECO:0000313" key="7">
    <source>
        <dbReference type="EMBL" id="SIR61872.1"/>
    </source>
</evidence>
<dbReference type="GO" id="GO:0005886">
    <property type="term" value="C:plasma membrane"/>
    <property type="evidence" value="ECO:0007669"/>
    <property type="project" value="UniProtKB-SubCell"/>
</dbReference>
<evidence type="ECO:0000313" key="8">
    <source>
        <dbReference type="Proteomes" id="UP000186218"/>
    </source>
</evidence>
<reference evidence="7 8" key="1">
    <citation type="submission" date="2017-01" db="EMBL/GenBank/DDBJ databases">
        <authorList>
            <person name="Mah S.A."/>
            <person name="Swanson W.J."/>
            <person name="Moy G.W."/>
            <person name="Vacquier V.D."/>
        </authorList>
    </citation>
    <scope>NUCLEOTIDE SEQUENCE [LARGE SCALE GENOMIC DNA]</scope>
    <source>
        <strain evidence="7 8">CPCC 203464</strain>
    </source>
</reference>
<evidence type="ECO:0000256" key="2">
    <source>
        <dbReference type="ARBA" id="ARBA00022475"/>
    </source>
</evidence>
<keyword evidence="8" id="KW-1185">Reference proteome</keyword>
<dbReference type="Proteomes" id="UP000186218">
    <property type="component" value="Unassembled WGS sequence"/>
</dbReference>
<dbReference type="InterPro" id="IPR050833">
    <property type="entry name" value="Poly_Biosynth_Transport"/>
</dbReference>
<feature type="transmembrane region" description="Helical" evidence="6">
    <location>
        <begin position="171"/>
        <end position="191"/>
    </location>
</feature>
<dbReference type="PANTHER" id="PTHR30250">
    <property type="entry name" value="PST FAMILY PREDICTED COLANIC ACID TRANSPORTER"/>
    <property type="match status" value="1"/>
</dbReference>
<feature type="transmembrane region" description="Helical" evidence="6">
    <location>
        <begin position="344"/>
        <end position="363"/>
    </location>
</feature>
<dbReference type="OrthoDB" id="5140599at2"/>
<evidence type="ECO:0000256" key="1">
    <source>
        <dbReference type="ARBA" id="ARBA00004651"/>
    </source>
</evidence>
<organism evidence="7 8">
    <name type="scientific">Williamsia sterculiae</name>
    <dbReference type="NCBI Taxonomy" id="1344003"/>
    <lineage>
        <taxon>Bacteria</taxon>
        <taxon>Bacillati</taxon>
        <taxon>Actinomycetota</taxon>
        <taxon>Actinomycetes</taxon>
        <taxon>Mycobacteriales</taxon>
        <taxon>Nocardiaceae</taxon>
        <taxon>Williamsia</taxon>
    </lineage>
</organism>
<feature type="transmembrane region" description="Helical" evidence="6">
    <location>
        <begin position="203"/>
        <end position="228"/>
    </location>
</feature>
<dbReference type="EMBL" id="FTNT01000001">
    <property type="protein sequence ID" value="SIR61872.1"/>
    <property type="molecule type" value="Genomic_DNA"/>
</dbReference>
<feature type="transmembrane region" description="Helical" evidence="6">
    <location>
        <begin position="111"/>
        <end position="132"/>
    </location>
</feature>
<dbReference type="STRING" id="1344003.SAMN05445060_0071"/>
<dbReference type="AlphaFoldDB" id="A0A1N7CE56"/>
<feature type="transmembrane region" description="Helical" evidence="6">
    <location>
        <begin position="275"/>
        <end position="296"/>
    </location>
</feature>
<accession>A0A1N7CE56</accession>
<sequence>MATTSTTHATGARTLGRVAAGTMVANVCAYLVHIPAGRFLAPDDYGQFAVLLQALLLLGVPALALQAVTAREVARGREVTAVLRLGAVTIGVVVVAAIVAVPIISAVAHTGLIATAVAAASAPVLVAIAVGQGIYQGRQRFSELALVVAWVGIARTLPAIVGLVLGAGATGALSAMLVGGVMAAVGLWLPLRSDLHGGRTSALPVRTVLAASSVQLVLTVLTSVDLLLSRTVLSDHDAGVYALGTVATKAAFWLPQAVGVVFFPRLADPVDSRRALRTALMLTGALVALSVMGAAVAGPLVPVLVGEAYRPVAGLLWLFALAGGVLALLQVGLLGAIARDRTRVSVIPWAVAVLEIVAVLTVAHTVLGLLMVTVTAAALSASLTLNLAMWGAAERSPRRSR</sequence>
<feature type="transmembrane region" description="Helical" evidence="6">
    <location>
        <begin position="316"/>
        <end position="337"/>
    </location>
</feature>
<feature type="transmembrane region" description="Helical" evidence="6">
    <location>
        <begin position="81"/>
        <end position="105"/>
    </location>
</feature>
<evidence type="ECO:0000256" key="6">
    <source>
        <dbReference type="SAM" id="Phobius"/>
    </source>
</evidence>
<evidence type="ECO:0000256" key="5">
    <source>
        <dbReference type="ARBA" id="ARBA00023136"/>
    </source>
</evidence>
<gene>
    <name evidence="7" type="ORF">SAMN05445060_0071</name>
</gene>
<dbReference type="PANTHER" id="PTHR30250:SF11">
    <property type="entry name" value="O-ANTIGEN TRANSPORTER-RELATED"/>
    <property type="match status" value="1"/>
</dbReference>
<protein>
    <submittedName>
        <fullName evidence="7">Membrane protein involved in the export of O-antigen and teichoic acid</fullName>
    </submittedName>
</protein>
<comment type="subcellular location">
    <subcellularLocation>
        <location evidence="1">Cell membrane</location>
        <topology evidence="1">Multi-pass membrane protein</topology>
    </subcellularLocation>
</comment>
<feature type="transmembrane region" description="Helical" evidence="6">
    <location>
        <begin position="144"/>
        <end position="165"/>
    </location>
</feature>
<name>A0A1N7CE56_9NOCA</name>
<feature type="transmembrane region" description="Helical" evidence="6">
    <location>
        <begin position="240"/>
        <end position="263"/>
    </location>
</feature>
<keyword evidence="3 6" id="KW-0812">Transmembrane</keyword>
<keyword evidence="2" id="KW-1003">Cell membrane</keyword>
<dbReference type="RefSeq" id="WP_076475529.1">
    <property type="nucleotide sequence ID" value="NZ_FTNT01000001.1"/>
</dbReference>